<comment type="caution">
    <text evidence="1">The sequence shown here is derived from an EMBL/GenBank/DDBJ whole genome shotgun (WGS) entry which is preliminary data.</text>
</comment>
<protein>
    <submittedName>
        <fullName evidence="1">Uncharacterized protein</fullName>
    </submittedName>
</protein>
<accession>A0A9J5VYR2</accession>
<keyword evidence="2" id="KW-1185">Reference proteome</keyword>
<evidence type="ECO:0000313" key="2">
    <source>
        <dbReference type="Proteomes" id="UP000824120"/>
    </source>
</evidence>
<dbReference type="Gene3D" id="1.10.1050.10">
    <property type="entry name" value="Ribosomal Protein S4 Delta 41, Chain A, domain 1"/>
    <property type="match status" value="1"/>
</dbReference>
<name>A0A9J5VYR2_SOLCO</name>
<dbReference type="AlphaFoldDB" id="A0A9J5VYR2"/>
<gene>
    <name evidence="1" type="ORF">H5410_064663</name>
</gene>
<proteinExistence type="predicted"/>
<evidence type="ECO:0000313" key="1">
    <source>
        <dbReference type="EMBL" id="KAG5568321.1"/>
    </source>
</evidence>
<dbReference type="EMBL" id="JACXVP010000161">
    <property type="protein sequence ID" value="KAG5568321.1"/>
    <property type="molecule type" value="Genomic_DNA"/>
</dbReference>
<dbReference type="Proteomes" id="UP000824120">
    <property type="component" value="Unassembled WGS sequence"/>
</dbReference>
<reference evidence="1" key="1">
    <citation type="submission" date="2020-09" db="EMBL/GenBank/DDBJ databases">
        <title>De no assembly of potato wild relative species, Solanum commersonii.</title>
        <authorList>
            <person name="Cho K."/>
        </authorList>
    </citation>
    <scope>NUCLEOTIDE SEQUENCE</scope>
    <source>
        <strain evidence="1">LZ3.2</strain>
        <tissue evidence="1">Leaf</tissue>
    </source>
</reference>
<sequence length="125" mass="14625">MYVKGTSFQKYSTAFGGFTGLTNKKPGPEVILETNRVRRKTKLCFHYGLLSDNYLNTFSMCGKTKGVSSQVLLQLLEMRVWITSFFDWIYRVIIANPRYYYVKDELKSSSDSNFSRFIPRNYQII</sequence>
<organism evidence="1 2">
    <name type="scientific">Solanum commersonii</name>
    <name type="common">Commerson's wild potato</name>
    <name type="synonym">Commerson's nightshade</name>
    <dbReference type="NCBI Taxonomy" id="4109"/>
    <lineage>
        <taxon>Eukaryota</taxon>
        <taxon>Viridiplantae</taxon>
        <taxon>Streptophyta</taxon>
        <taxon>Embryophyta</taxon>
        <taxon>Tracheophyta</taxon>
        <taxon>Spermatophyta</taxon>
        <taxon>Magnoliopsida</taxon>
        <taxon>eudicotyledons</taxon>
        <taxon>Gunneridae</taxon>
        <taxon>Pentapetalae</taxon>
        <taxon>asterids</taxon>
        <taxon>lamiids</taxon>
        <taxon>Solanales</taxon>
        <taxon>Solanaceae</taxon>
        <taxon>Solanoideae</taxon>
        <taxon>Solaneae</taxon>
        <taxon>Solanum</taxon>
    </lineage>
</organism>
<dbReference type="SUPFAM" id="SSF55174">
    <property type="entry name" value="Alpha-L RNA-binding motif"/>
    <property type="match status" value="1"/>
</dbReference>